<sequence>MRTPARAPPFARAPVAGRRPVWAGVRPVAVRAHWAEIRAGRRIGRSRIQWGRPQPGASLGRAPCRAAASWSDPAGPGGREGDRRRIPGWGLILMGAVELVALMGTVGGAVAVLVGCDAALGVLPVVLPFVSLIARQWGERARAKVDRDLLGVSDQLVKQESLIANTSDTVAKLQSEMSGKSARRLLMIEGKLGTLEAALLSTGQRMREAVSSLQGLSRAFRDGAQLQYQASVYGVRRELQEALQQWTAAQTEAVQALSNRILLLEDTVRMVEANQADTWGDVSEGLRSVIRTKEDVASLSTFVENELAGVLNKFEDSLAQVAVGREGAATGTVSIDPQQWSSLGVRLRYIENRLSDLTLQLQPEAKLLAEGNLTTYGEPDDLPDGSMQDEAADMGAGQTTAGVASVEGADNMDRANFVLEDLAREIRALKVAVELLRPAKLLREPQTQEIEQPCAEDAVAAEPLTNENGSNGEAGPQQSDAPLQRPFAPESAQGSMSVADRLSGIDYQKPLETESVAEGVADNEEEGRDVQGNNSVGMPVRGEDRQKNGAENVIAEQQWVQLERNDASVYEEAEVAQDRVEGFFSVGSVSEQSVPRYADGSLPQGDDDRFLPAFGADYPDDPPRWLNGDRPNESEYLVPEPPAPWYSENYDRRANYDADYPVASTTSSWTTSSQQVENSSAGVSYSSDQYMDTTGGVGGGFPRDGYRSSQKGAMRNESAGMGPIGSSTAAEGIGSKVDLEDSVDRTRGDAPSTRIPDSGVADGLAQLKEGRAAMQYDLGTAHQLLCSALGYFEDVLQATPEDRIALGNSGNTLLALGDLKIKMAEAMTSKGSMESGKQAMQEADEILTLAGQRFRQLLMLDKEDQRAYMNWGKALCTRAQLADSPELSDKLYAAAIAKYSQVLSLSPDSASAFLASGVAHRDWASTKSARSPEAGILAERAAHDLKRVAGLECPEAVKRAAAQALEDIPAIETPGAPPRAPQ</sequence>
<protein>
    <submittedName>
        <fullName evidence="3">Uncharacterized protein</fullName>
    </submittedName>
</protein>
<comment type="caution">
    <text evidence="3">The sequence shown here is derived from an EMBL/GenBank/DDBJ whole genome shotgun (WGS) entry which is preliminary data.</text>
</comment>
<dbReference type="EMBL" id="CAJHUC010000436">
    <property type="protein sequence ID" value="CAD7696127.1"/>
    <property type="molecule type" value="Genomic_DNA"/>
</dbReference>
<dbReference type="OrthoDB" id="552664at2759"/>
<dbReference type="InterPro" id="IPR011990">
    <property type="entry name" value="TPR-like_helical_dom_sf"/>
</dbReference>
<evidence type="ECO:0000313" key="3">
    <source>
        <dbReference type="EMBL" id="CAD7696127.1"/>
    </source>
</evidence>
<feature type="transmembrane region" description="Helical" evidence="2">
    <location>
        <begin position="89"/>
        <end position="112"/>
    </location>
</feature>
<reference evidence="3" key="1">
    <citation type="submission" date="2020-12" db="EMBL/GenBank/DDBJ databases">
        <authorList>
            <person name="Iha C."/>
        </authorList>
    </citation>
    <scope>NUCLEOTIDE SEQUENCE</scope>
</reference>
<feature type="compositionally biased region" description="Basic and acidic residues" evidence="1">
    <location>
        <begin position="737"/>
        <end position="748"/>
    </location>
</feature>
<feature type="compositionally biased region" description="Polar residues" evidence="1">
    <location>
        <begin position="465"/>
        <end position="481"/>
    </location>
</feature>
<dbReference type="Gene3D" id="1.25.40.10">
    <property type="entry name" value="Tetratricopeptide repeat domain"/>
    <property type="match status" value="1"/>
</dbReference>
<dbReference type="Proteomes" id="UP000708148">
    <property type="component" value="Unassembled WGS sequence"/>
</dbReference>
<evidence type="ECO:0000313" key="4">
    <source>
        <dbReference type="Proteomes" id="UP000708148"/>
    </source>
</evidence>
<keyword evidence="4" id="KW-1185">Reference proteome</keyword>
<accession>A0A8S1IN50</accession>
<feature type="region of interest" description="Disordered" evidence="1">
    <location>
        <begin position="52"/>
        <end position="82"/>
    </location>
</feature>
<dbReference type="SUPFAM" id="SSF48452">
    <property type="entry name" value="TPR-like"/>
    <property type="match status" value="1"/>
</dbReference>
<keyword evidence="2" id="KW-0472">Membrane</keyword>
<keyword evidence="2" id="KW-1133">Transmembrane helix</keyword>
<gene>
    <name evidence="3" type="ORF">OSTQU699_LOCUS1488</name>
</gene>
<dbReference type="PANTHER" id="PTHR36888">
    <property type="entry name" value="TETRATRICOPEPTIDE-LIKE HELICAL DOMAIN-CONTAINING PROTEIN-RELATED"/>
    <property type="match status" value="1"/>
</dbReference>
<feature type="region of interest" description="Disordered" evidence="1">
    <location>
        <begin position="464"/>
        <end position="497"/>
    </location>
</feature>
<name>A0A8S1IN50_9CHLO</name>
<keyword evidence="2" id="KW-0812">Transmembrane</keyword>
<evidence type="ECO:0000256" key="2">
    <source>
        <dbReference type="SAM" id="Phobius"/>
    </source>
</evidence>
<dbReference type="PANTHER" id="PTHR36888:SF2">
    <property type="entry name" value="TETRATRICOPEPTIDE REPEAT (TPR)-LIKE SUPERFAMILY PROTEIN"/>
    <property type="match status" value="1"/>
</dbReference>
<proteinExistence type="predicted"/>
<feature type="region of interest" description="Disordered" evidence="1">
    <location>
        <begin position="518"/>
        <end position="544"/>
    </location>
</feature>
<organism evidence="3 4">
    <name type="scientific">Ostreobium quekettii</name>
    <dbReference type="NCBI Taxonomy" id="121088"/>
    <lineage>
        <taxon>Eukaryota</taxon>
        <taxon>Viridiplantae</taxon>
        <taxon>Chlorophyta</taxon>
        <taxon>core chlorophytes</taxon>
        <taxon>Ulvophyceae</taxon>
        <taxon>TCBD clade</taxon>
        <taxon>Bryopsidales</taxon>
        <taxon>Ostreobineae</taxon>
        <taxon>Ostreobiaceae</taxon>
        <taxon>Ostreobium</taxon>
    </lineage>
</organism>
<feature type="region of interest" description="Disordered" evidence="1">
    <location>
        <begin position="595"/>
        <end position="640"/>
    </location>
</feature>
<feature type="region of interest" description="Disordered" evidence="1">
    <location>
        <begin position="706"/>
        <end position="760"/>
    </location>
</feature>
<dbReference type="AlphaFoldDB" id="A0A8S1IN50"/>
<evidence type="ECO:0000256" key="1">
    <source>
        <dbReference type="SAM" id="MobiDB-lite"/>
    </source>
</evidence>